<proteinExistence type="predicted"/>
<feature type="region of interest" description="Disordered" evidence="1">
    <location>
        <begin position="1"/>
        <end position="51"/>
    </location>
</feature>
<dbReference type="EMBL" id="VDEP01000007">
    <property type="protein sequence ID" value="KAA1137521.1"/>
    <property type="molecule type" value="Genomic_DNA"/>
</dbReference>
<name>A0A5B0SHV0_PUCGR</name>
<dbReference type="AlphaFoldDB" id="A0A5B0SHV0"/>
<evidence type="ECO:0000256" key="1">
    <source>
        <dbReference type="SAM" id="MobiDB-lite"/>
    </source>
</evidence>
<gene>
    <name evidence="2" type="ORF">PGTUg99_008256</name>
</gene>
<accession>A0A5B0SHV0</accession>
<evidence type="ECO:0000313" key="2">
    <source>
        <dbReference type="EMBL" id="KAA1137521.1"/>
    </source>
</evidence>
<reference evidence="2 3" key="1">
    <citation type="submission" date="2019-05" db="EMBL/GenBank/DDBJ databases">
        <title>Emergence of the Ug99 lineage of the wheat stem rust pathogen through somatic hybridization.</title>
        <authorList>
            <person name="Li F."/>
            <person name="Upadhyaya N.M."/>
            <person name="Sperschneider J."/>
            <person name="Matny O."/>
            <person name="Nguyen-Phuc H."/>
            <person name="Mago R."/>
            <person name="Raley C."/>
            <person name="Miller M.E."/>
            <person name="Silverstein K.A.T."/>
            <person name="Henningsen E."/>
            <person name="Hirsch C.D."/>
            <person name="Visser B."/>
            <person name="Pretorius Z.A."/>
            <person name="Steffenson B.J."/>
            <person name="Schwessinger B."/>
            <person name="Dodds P.N."/>
            <person name="Figueroa M."/>
        </authorList>
    </citation>
    <scope>NUCLEOTIDE SEQUENCE [LARGE SCALE GENOMIC DNA]</scope>
    <source>
        <strain evidence="2 3">Ug99</strain>
    </source>
</reference>
<dbReference type="Proteomes" id="UP000325313">
    <property type="component" value="Unassembled WGS sequence"/>
</dbReference>
<evidence type="ECO:0000313" key="3">
    <source>
        <dbReference type="Proteomes" id="UP000325313"/>
    </source>
</evidence>
<comment type="caution">
    <text evidence="2">The sequence shown here is derived from an EMBL/GenBank/DDBJ whole genome shotgun (WGS) entry which is preliminary data.</text>
</comment>
<feature type="compositionally biased region" description="Low complexity" evidence="1">
    <location>
        <begin position="13"/>
        <end position="28"/>
    </location>
</feature>
<protein>
    <submittedName>
        <fullName evidence="2">Uncharacterized protein</fullName>
    </submittedName>
</protein>
<sequence>MAIQGCGAQPLRPAQTTPAAASSTPLAPEYSPRVVEDSSSATGNGDQLHRPRQAALIAGCLGGTRAQKHVQSTPFHLLATETGQLDSEATDTSPSDGLPHALLQLRVDKPVSSFGIIML</sequence>
<organism evidence="2 3">
    <name type="scientific">Puccinia graminis f. sp. tritici</name>
    <dbReference type="NCBI Taxonomy" id="56615"/>
    <lineage>
        <taxon>Eukaryota</taxon>
        <taxon>Fungi</taxon>
        <taxon>Dikarya</taxon>
        <taxon>Basidiomycota</taxon>
        <taxon>Pucciniomycotina</taxon>
        <taxon>Pucciniomycetes</taxon>
        <taxon>Pucciniales</taxon>
        <taxon>Pucciniaceae</taxon>
        <taxon>Puccinia</taxon>
    </lineage>
</organism>